<protein>
    <recommendedName>
        <fullName evidence="3">DUF6305 domain-containing protein</fullName>
    </recommendedName>
</protein>
<dbReference type="RefSeq" id="WP_262430456.1">
    <property type="nucleotide sequence ID" value="NZ_JACRTG010000029.1"/>
</dbReference>
<evidence type="ECO:0000313" key="5">
    <source>
        <dbReference type="Proteomes" id="UP000601171"/>
    </source>
</evidence>
<feature type="chain" id="PRO_5039107560" description="DUF6305 domain-containing protein" evidence="2">
    <location>
        <begin position="26"/>
        <end position="232"/>
    </location>
</feature>
<evidence type="ECO:0000256" key="2">
    <source>
        <dbReference type="SAM" id="SignalP"/>
    </source>
</evidence>
<dbReference type="PROSITE" id="PS51257">
    <property type="entry name" value="PROKAR_LIPOPROTEIN"/>
    <property type="match status" value="1"/>
</dbReference>
<reference evidence="4" key="1">
    <citation type="submission" date="2020-08" db="EMBL/GenBank/DDBJ databases">
        <title>Genome public.</title>
        <authorList>
            <person name="Liu C."/>
            <person name="Sun Q."/>
        </authorList>
    </citation>
    <scope>NUCLEOTIDE SEQUENCE</scope>
    <source>
        <strain evidence="4">BX21</strain>
    </source>
</reference>
<evidence type="ECO:0000256" key="1">
    <source>
        <dbReference type="SAM" id="MobiDB-lite"/>
    </source>
</evidence>
<gene>
    <name evidence="4" type="ORF">H8707_12305</name>
</gene>
<keyword evidence="2" id="KW-0732">Signal</keyword>
<organism evidence="4 5">
    <name type="scientific">Paratissierella segnis</name>
    <dbReference type="NCBI Taxonomy" id="2763679"/>
    <lineage>
        <taxon>Bacteria</taxon>
        <taxon>Bacillati</taxon>
        <taxon>Bacillota</taxon>
        <taxon>Tissierellia</taxon>
        <taxon>Tissierellales</taxon>
        <taxon>Tissierellaceae</taxon>
        <taxon>Paratissierella</taxon>
    </lineage>
</organism>
<feature type="compositionally biased region" description="Low complexity" evidence="1">
    <location>
        <begin position="42"/>
        <end position="52"/>
    </location>
</feature>
<feature type="region of interest" description="Disordered" evidence="1">
    <location>
        <begin position="27"/>
        <end position="61"/>
    </location>
</feature>
<sequence length="232" mass="25040">MISNKKINLFIVLLIAFSLSLTGCAKEGTNSDSDKDQVVTDNSGNTSENSSENGRKTSNENKVVYENGEFNVKLEDPVFVTSVGQSADVSMLDALMKKIGREYTLDPVANAEDMEDSKTILIAAGASSKGLGAAGISVEDETKRTEEIIDMVKDNDDIKVVLVHLGGQARRGTLSDQFTNLIFDISDYMIVVEDGNSDGIFTDYSSDNSIPISLVLNISDAVEPLKALLENE</sequence>
<evidence type="ECO:0000259" key="3">
    <source>
        <dbReference type="Pfam" id="PF19823"/>
    </source>
</evidence>
<dbReference type="InterPro" id="IPR046272">
    <property type="entry name" value="DUF6305"/>
</dbReference>
<dbReference type="EMBL" id="JACRTG010000029">
    <property type="protein sequence ID" value="MBC8588997.1"/>
    <property type="molecule type" value="Genomic_DNA"/>
</dbReference>
<keyword evidence="5" id="KW-1185">Reference proteome</keyword>
<name>A0A926EYT5_9FIRM</name>
<feature type="domain" description="DUF6305" evidence="3">
    <location>
        <begin position="75"/>
        <end position="228"/>
    </location>
</feature>
<dbReference type="Pfam" id="PF19823">
    <property type="entry name" value="DUF6305"/>
    <property type="match status" value="1"/>
</dbReference>
<accession>A0A926EYT5</accession>
<evidence type="ECO:0000313" key="4">
    <source>
        <dbReference type="EMBL" id="MBC8588997.1"/>
    </source>
</evidence>
<dbReference type="AlphaFoldDB" id="A0A926EYT5"/>
<dbReference type="Proteomes" id="UP000601171">
    <property type="component" value="Unassembled WGS sequence"/>
</dbReference>
<proteinExistence type="predicted"/>
<feature type="signal peptide" evidence="2">
    <location>
        <begin position="1"/>
        <end position="25"/>
    </location>
</feature>
<comment type="caution">
    <text evidence="4">The sequence shown here is derived from an EMBL/GenBank/DDBJ whole genome shotgun (WGS) entry which is preliminary data.</text>
</comment>